<keyword evidence="2 6" id="KW-0819">tRNA processing</keyword>
<comment type="domain">
    <text evidence="6">The N-terminal region contains the highly conserved SGGXDS motif, predicted to be a P-loop motif involved in ATP binding.</text>
</comment>
<dbReference type="PANTHER" id="PTHR43033">
    <property type="entry name" value="TRNA(ILE)-LYSIDINE SYNTHASE-RELATED"/>
    <property type="match status" value="1"/>
</dbReference>
<evidence type="ECO:0000313" key="9">
    <source>
        <dbReference type="Proteomes" id="UP000635278"/>
    </source>
</evidence>
<evidence type="ECO:0000313" key="8">
    <source>
        <dbReference type="EMBL" id="NHN86172.1"/>
    </source>
</evidence>
<feature type="binding site" evidence="6">
    <location>
        <begin position="43"/>
        <end position="48"/>
    </location>
    <ligand>
        <name>ATP</name>
        <dbReference type="ChEBI" id="CHEBI:30616"/>
    </ligand>
</feature>
<dbReference type="EMBL" id="WOTB01000027">
    <property type="protein sequence ID" value="NHN86172.1"/>
    <property type="molecule type" value="Genomic_DNA"/>
</dbReference>
<dbReference type="Gene3D" id="3.40.50.620">
    <property type="entry name" value="HUPs"/>
    <property type="match status" value="1"/>
</dbReference>
<evidence type="ECO:0000256" key="2">
    <source>
        <dbReference type="ARBA" id="ARBA00022694"/>
    </source>
</evidence>
<keyword evidence="9" id="KW-1185">Reference proteome</keyword>
<evidence type="ECO:0000256" key="5">
    <source>
        <dbReference type="ARBA" id="ARBA00048539"/>
    </source>
</evidence>
<dbReference type="RefSeq" id="WP_173584548.1">
    <property type="nucleotide sequence ID" value="NZ_WOTB01000027.1"/>
</dbReference>
<comment type="catalytic activity">
    <reaction evidence="5 6">
        <text>cytidine(34) in tRNA(Ile2) + L-lysine + ATP = lysidine(34) in tRNA(Ile2) + AMP + diphosphate + H(+)</text>
        <dbReference type="Rhea" id="RHEA:43744"/>
        <dbReference type="Rhea" id="RHEA-COMP:10625"/>
        <dbReference type="Rhea" id="RHEA-COMP:10670"/>
        <dbReference type="ChEBI" id="CHEBI:15378"/>
        <dbReference type="ChEBI" id="CHEBI:30616"/>
        <dbReference type="ChEBI" id="CHEBI:32551"/>
        <dbReference type="ChEBI" id="CHEBI:33019"/>
        <dbReference type="ChEBI" id="CHEBI:82748"/>
        <dbReference type="ChEBI" id="CHEBI:83665"/>
        <dbReference type="ChEBI" id="CHEBI:456215"/>
        <dbReference type="EC" id="6.3.4.19"/>
    </reaction>
</comment>
<dbReference type="InterPro" id="IPR012094">
    <property type="entry name" value="tRNA_Ile_lys_synt"/>
</dbReference>
<comment type="subcellular location">
    <subcellularLocation>
        <location evidence="6">Cytoplasm</location>
    </subcellularLocation>
</comment>
<dbReference type="SUPFAM" id="SSF52402">
    <property type="entry name" value="Adenine nucleotide alpha hydrolases-like"/>
    <property type="match status" value="1"/>
</dbReference>
<comment type="function">
    <text evidence="6">Ligates lysine onto the cytidine present at position 34 of the AUA codon-specific tRNA(Ile) that contains the anticodon CAU, in an ATP-dependent manner. Cytidine is converted to lysidine, thus changing the amino acid specificity of the tRNA from methionine to isoleucine.</text>
</comment>
<sequence>MTPGPLRHEDEAVTPTRFNAVMDRLGPWSPDIPAAGPVALAVSGGGDSLALAWLSRQWRHNLVAFVVDHGLRTESRAEAVAALRTLCEIGIEGHLLTLDTLRPGSGIAERARHARYVALTEACRHAGAVNLLLGHQADDQAETVAMRKARGEGDGLAGMAWTTEMADLRLVRPLLNVSRAALRTTLRQAGISWCDDPSNENERAERVRVRKSLTGRQRRDLLLLSAETGEVRHAREIRIASELANNISFSSMGWAVCGETLPGCEALSALIRCIGAKDYPPSARSVSALRARNKAGTLAGVRLLRARLTPGQSEQWILFREYTAMEGAIPARAGATWDRRFTLQYDGDLNGLTIGAAGRGMKREIRDGLPASLTATLPALWRGQRRVCVPHLGLCEEDALQSAAFRFTPPVAATTCAMWSSFSPP</sequence>
<dbReference type="PANTHER" id="PTHR43033:SF1">
    <property type="entry name" value="TRNA(ILE)-LYSIDINE SYNTHASE-RELATED"/>
    <property type="match status" value="1"/>
</dbReference>
<comment type="similarity">
    <text evidence="6">Belongs to the tRNA(Ile)-lysidine synthase family.</text>
</comment>
<keyword evidence="4 6" id="KW-0067">ATP-binding</keyword>
<feature type="domain" description="tRNA(Ile)-lysidine/2-thiocytidine synthase N-terminal" evidence="7">
    <location>
        <begin position="38"/>
        <end position="211"/>
    </location>
</feature>
<organism evidence="8 9">
    <name type="scientific">Acetobacter musti</name>
    <dbReference type="NCBI Taxonomy" id="864732"/>
    <lineage>
        <taxon>Bacteria</taxon>
        <taxon>Pseudomonadati</taxon>
        <taxon>Pseudomonadota</taxon>
        <taxon>Alphaproteobacteria</taxon>
        <taxon>Acetobacterales</taxon>
        <taxon>Acetobacteraceae</taxon>
        <taxon>Acetobacter</taxon>
    </lineage>
</organism>
<dbReference type="InterPro" id="IPR011063">
    <property type="entry name" value="TilS/TtcA_N"/>
</dbReference>
<comment type="caution">
    <text evidence="8">The sequence shown here is derived from an EMBL/GenBank/DDBJ whole genome shotgun (WGS) entry which is preliminary data.</text>
</comment>
<proteinExistence type="inferred from homology"/>
<dbReference type="NCBIfam" id="TIGR02432">
    <property type="entry name" value="lysidine_TilS_N"/>
    <property type="match status" value="1"/>
</dbReference>
<dbReference type="Pfam" id="PF01171">
    <property type="entry name" value="ATP_bind_3"/>
    <property type="match status" value="1"/>
</dbReference>
<dbReference type="Proteomes" id="UP000635278">
    <property type="component" value="Unassembled WGS sequence"/>
</dbReference>
<dbReference type="InterPro" id="IPR014729">
    <property type="entry name" value="Rossmann-like_a/b/a_fold"/>
</dbReference>
<gene>
    <name evidence="6 8" type="primary">tilS</name>
    <name evidence="8" type="ORF">GOB93_16200</name>
</gene>
<evidence type="ECO:0000256" key="4">
    <source>
        <dbReference type="ARBA" id="ARBA00022840"/>
    </source>
</evidence>
<keyword evidence="3 6" id="KW-0547">Nucleotide-binding</keyword>
<accession>A0ABX0JTP2</accession>
<keyword evidence="6" id="KW-0963">Cytoplasm</keyword>
<protein>
    <recommendedName>
        <fullName evidence="6">tRNA(Ile)-lysidine synthase</fullName>
        <ecNumber evidence="6">6.3.4.19</ecNumber>
    </recommendedName>
    <alternativeName>
        <fullName evidence="6">tRNA(Ile)-2-lysyl-cytidine synthase</fullName>
    </alternativeName>
    <alternativeName>
        <fullName evidence="6">tRNA(Ile)-lysidine synthetase</fullName>
    </alternativeName>
</protein>
<keyword evidence="1 6" id="KW-0436">Ligase</keyword>
<dbReference type="CDD" id="cd01992">
    <property type="entry name" value="TilS_N"/>
    <property type="match status" value="1"/>
</dbReference>
<evidence type="ECO:0000256" key="6">
    <source>
        <dbReference type="HAMAP-Rule" id="MF_01161"/>
    </source>
</evidence>
<dbReference type="HAMAP" id="MF_01161">
    <property type="entry name" value="tRNA_Ile_lys_synt"/>
    <property type="match status" value="1"/>
</dbReference>
<dbReference type="InterPro" id="IPR012795">
    <property type="entry name" value="tRNA_Ile_lys_synt_N"/>
</dbReference>
<dbReference type="EC" id="6.3.4.19" evidence="6"/>
<evidence type="ECO:0000259" key="7">
    <source>
        <dbReference type="Pfam" id="PF01171"/>
    </source>
</evidence>
<evidence type="ECO:0000256" key="1">
    <source>
        <dbReference type="ARBA" id="ARBA00022598"/>
    </source>
</evidence>
<dbReference type="GO" id="GO:0032267">
    <property type="term" value="F:tRNA(Ile)-lysidine synthase activity"/>
    <property type="evidence" value="ECO:0007669"/>
    <property type="project" value="UniProtKB-EC"/>
</dbReference>
<evidence type="ECO:0000256" key="3">
    <source>
        <dbReference type="ARBA" id="ARBA00022741"/>
    </source>
</evidence>
<name>A0ABX0JTP2_9PROT</name>
<reference evidence="8 9" key="1">
    <citation type="journal article" date="2020" name="Int. J. Syst. Evol. Microbiol.">
        <title>Novel acetic acid bacteria from cider fermentations: Acetobacter conturbans sp. nov. and Acetobacter fallax sp. nov.</title>
        <authorList>
            <person name="Sombolestani A.S."/>
            <person name="Cleenwerck I."/>
            <person name="Cnockaert M."/>
            <person name="Borremans W."/>
            <person name="Wieme A.D."/>
            <person name="De Vuyst L."/>
            <person name="Vandamme P."/>
        </authorList>
    </citation>
    <scope>NUCLEOTIDE SEQUENCE [LARGE SCALE GENOMIC DNA]</scope>
    <source>
        <strain evidence="8 9">LMG 30640</strain>
    </source>
</reference>